<dbReference type="HOGENOM" id="CLU_145231_0_0_10"/>
<reference evidence="2 3" key="1">
    <citation type="journal article" date="2011" name="Stand. Genomic Sci.">
        <title>Complete genome sequence of Bacteroides salanitronis type strain (BL78).</title>
        <authorList>
            <person name="Gronow S."/>
            <person name="Held B."/>
            <person name="Lucas S."/>
            <person name="Lapidus A."/>
            <person name="Del Rio T.G."/>
            <person name="Nolan M."/>
            <person name="Tice H."/>
            <person name="Deshpande S."/>
            <person name="Cheng J.F."/>
            <person name="Pitluck S."/>
            <person name="Liolios K."/>
            <person name="Pagani I."/>
            <person name="Ivanova N."/>
            <person name="Mavromatis K."/>
            <person name="Pati A."/>
            <person name="Tapia R."/>
            <person name="Han C."/>
            <person name="Goodwin L."/>
            <person name="Chen A."/>
            <person name="Palaniappan K."/>
            <person name="Land M."/>
            <person name="Hauser L."/>
            <person name="Chang Y.J."/>
            <person name="Jeffries C.D."/>
            <person name="Brambilla E.M."/>
            <person name="Rohde M."/>
            <person name="Goker M."/>
            <person name="Detter J.C."/>
            <person name="Woyke T."/>
            <person name="Bristow J."/>
            <person name="Markowitz V."/>
            <person name="Hugenholtz P."/>
            <person name="Kyrpides N.C."/>
            <person name="Klenk H.P."/>
            <person name="Eisen J.A."/>
        </authorList>
    </citation>
    <scope>NUCLEOTIDE SEQUENCE [LARGE SCALE GENOMIC DNA]</scope>
    <source>
        <strain evidence="2 3">DSM 18170</strain>
    </source>
</reference>
<sequence>MGRCGKRKSNCQLSVVNCQLKSFFLLAICLLMQVAEVFPHHHHSDYFCLHPDLEVCAEGTSCADRMHHEGDGDRHTCTAGCITHFQCATPDQHRDTLAPDYTFYSILYTFTYLLHLVYMPEATLLSDGMYIENLHTQDVACNTGLRAPPVC</sequence>
<proteinExistence type="predicted"/>
<dbReference type="EMBL" id="CP002530">
    <property type="protein sequence ID" value="ADY35893.1"/>
    <property type="molecule type" value="Genomic_DNA"/>
</dbReference>
<dbReference type="Pfam" id="PF20558">
    <property type="entry name" value="DUF6769"/>
    <property type="match status" value="1"/>
</dbReference>
<keyword evidence="1" id="KW-1133">Transmembrane helix</keyword>
<keyword evidence="1" id="KW-0472">Membrane</keyword>
<dbReference type="AlphaFoldDB" id="F0R7V1"/>
<dbReference type="InterPro" id="IPR046660">
    <property type="entry name" value="DUF6769"/>
</dbReference>
<dbReference type="Proteomes" id="UP000007486">
    <property type="component" value="Chromosome"/>
</dbReference>
<dbReference type="eggNOG" id="ENOG502ZDS5">
    <property type="taxonomic scope" value="Bacteria"/>
</dbReference>
<evidence type="ECO:0000313" key="2">
    <source>
        <dbReference type="EMBL" id="ADY35893.1"/>
    </source>
</evidence>
<feature type="transmembrane region" description="Helical" evidence="1">
    <location>
        <begin position="101"/>
        <end position="119"/>
    </location>
</feature>
<keyword evidence="1" id="KW-0812">Transmembrane</keyword>
<evidence type="ECO:0000256" key="1">
    <source>
        <dbReference type="SAM" id="Phobius"/>
    </source>
</evidence>
<protein>
    <submittedName>
        <fullName evidence="2">Uncharacterized protein</fullName>
    </submittedName>
</protein>
<accession>F0R7V1</accession>
<evidence type="ECO:0000313" key="3">
    <source>
        <dbReference type="Proteomes" id="UP000007486"/>
    </source>
</evidence>
<keyword evidence="3" id="KW-1185">Reference proteome</keyword>
<organism evidence="2 3">
    <name type="scientific">Phocaeicola salanitronis (strain DSM 18170 / JCM 13657 / CCUG 60908 / BL78)</name>
    <name type="common">Bacteroides salanitronis</name>
    <dbReference type="NCBI Taxonomy" id="667015"/>
    <lineage>
        <taxon>Bacteria</taxon>
        <taxon>Pseudomonadati</taxon>
        <taxon>Bacteroidota</taxon>
        <taxon>Bacteroidia</taxon>
        <taxon>Bacteroidales</taxon>
        <taxon>Bacteroidaceae</taxon>
        <taxon>Phocaeicola</taxon>
    </lineage>
</organism>
<dbReference type="KEGG" id="bsa:Bacsa_1321"/>
<gene>
    <name evidence="2" type="ordered locus">Bacsa_1321</name>
</gene>
<feature type="transmembrane region" description="Helical" evidence="1">
    <location>
        <begin position="20"/>
        <end position="38"/>
    </location>
</feature>
<name>F0R7V1_PHOSB</name>
<dbReference type="STRING" id="667015.Bacsa_1321"/>